<dbReference type="InterPro" id="IPR000182">
    <property type="entry name" value="GNAT_dom"/>
</dbReference>
<comment type="caution">
    <text evidence="2">The sequence shown here is derived from an EMBL/GenBank/DDBJ whole genome shotgun (WGS) entry which is preliminary data.</text>
</comment>
<feature type="domain" description="N-acetyltransferase" evidence="1">
    <location>
        <begin position="94"/>
        <end position="235"/>
    </location>
</feature>
<accession>A0ABV0ASI1</accession>
<dbReference type="Gene3D" id="3.40.630.30">
    <property type="match status" value="1"/>
</dbReference>
<dbReference type="EC" id="2.3.1.-" evidence="2"/>
<name>A0ABV0ASI1_9ACTN</name>
<dbReference type="InterPro" id="IPR027365">
    <property type="entry name" value="GNAT_acetyltra_YdfB-like"/>
</dbReference>
<protein>
    <submittedName>
        <fullName evidence="2">GNAT family N-acetyltransferase</fullName>
        <ecNumber evidence="2">2.3.1.-</ecNumber>
    </submittedName>
</protein>
<keyword evidence="3" id="KW-1185">Reference proteome</keyword>
<sequence>MSWNSLERARRLWAELARVPVVFPGPGGVAVVVSPDSMLCPPGWTGVVTLDGAALVTVPDAALAEPSRAALLAGRMDLSLLPALLPVGGVLGPATLAYLDSADFTPARAGIRAERLPPGHPDVGGLVASAGGQDAEESGVEEITSAIWVVRDGRDVVAAAGYRPWLDTAAQLSVLTAARCRGRGLARVVASAAVAGALADGLLPQWRARTEPSRRVAGALGFRESGAQISLLVER</sequence>
<organism evidence="2 3">
    <name type="scientific">Microbispora maris</name>
    <dbReference type="NCBI Taxonomy" id="3144104"/>
    <lineage>
        <taxon>Bacteria</taxon>
        <taxon>Bacillati</taxon>
        <taxon>Actinomycetota</taxon>
        <taxon>Actinomycetes</taxon>
        <taxon>Streptosporangiales</taxon>
        <taxon>Streptosporangiaceae</taxon>
        <taxon>Microbispora</taxon>
    </lineage>
</organism>
<dbReference type="GO" id="GO:0016746">
    <property type="term" value="F:acyltransferase activity"/>
    <property type="evidence" value="ECO:0007669"/>
    <property type="project" value="UniProtKB-KW"/>
</dbReference>
<dbReference type="Proteomes" id="UP001447516">
    <property type="component" value="Unassembled WGS sequence"/>
</dbReference>
<evidence type="ECO:0000313" key="2">
    <source>
        <dbReference type="EMBL" id="MEN3538213.1"/>
    </source>
</evidence>
<dbReference type="RefSeq" id="WP_346228162.1">
    <property type="nucleotide sequence ID" value="NZ_JBDJAW010000021.1"/>
</dbReference>
<proteinExistence type="predicted"/>
<keyword evidence="2" id="KW-0808">Transferase</keyword>
<reference evidence="2 3" key="1">
    <citation type="submission" date="2024-05" db="EMBL/GenBank/DDBJ databases">
        <title>Microbispora sp.ZYX-F-249.</title>
        <authorList>
            <person name="Xie H."/>
        </authorList>
    </citation>
    <scope>NUCLEOTIDE SEQUENCE [LARGE SCALE GENOMIC DNA]</scope>
    <source>
        <strain evidence="2 3">ZYX-F-249</strain>
    </source>
</reference>
<evidence type="ECO:0000313" key="3">
    <source>
        <dbReference type="Proteomes" id="UP001447516"/>
    </source>
</evidence>
<dbReference type="SUPFAM" id="SSF55729">
    <property type="entry name" value="Acyl-CoA N-acyltransferases (Nat)"/>
    <property type="match status" value="1"/>
</dbReference>
<keyword evidence="2" id="KW-0012">Acyltransferase</keyword>
<dbReference type="Pfam" id="PF12746">
    <property type="entry name" value="GNAT_acetyltran"/>
    <property type="match status" value="1"/>
</dbReference>
<dbReference type="EMBL" id="JBDJAW010000021">
    <property type="protein sequence ID" value="MEN3538213.1"/>
    <property type="molecule type" value="Genomic_DNA"/>
</dbReference>
<evidence type="ECO:0000259" key="1">
    <source>
        <dbReference type="PROSITE" id="PS51186"/>
    </source>
</evidence>
<dbReference type="PROSITE" id="PS51186">
    <property type="entry name" value="GNAT"/>
    <property type="match status" value="1"/>
</dbReference>
<dbReference type="InterPro" id="IPR016181">
    <property type="entry name" value="Acyl_CoA_acyltransferase"/>
</dbReference>
<gene>
    <name evidence="2" type="ORF">AAH991_24095</name>
</gene>